<accession>A0A226E7J2</accession>
<sequence>MGFGLLKKETATCQYHTLAPYITSQIFNYTSLLPSAQPTAIHIHIRSSWTNSCILFFPFPTTFPPPTLRAVAFVPLLSNSLTQYTHPSLGEEEGYSSSCHELCEFFSSTRRKPFELIHHLSSSTTIYLLHHHHHHQCMHKEDGQENSARRGRCFTKLWSYFQTRAQNMTENLISGDPNQVRFFLYPDPYNRDYFEEIVYNNVESLAKARYRFGSTWKILIHGYTMSQFGTFPQNVKNAYLSEYRRRLERDRNAEGYNVLIVDWAPLADPKLSGNANFLLMYTFAVRNVQVVGQRVGEMVHFLRQNGGLESYKKVHIVGFSLGAHVSGNAGTTIFNLSGEKIPRITGNSVFPPTNLIINKFTGNVDFYPNGGGPFQPYCYNEFVKAGENRTMGEMGSCSHNRAPFYFAKSISTAQPQMYACSCDDYKHFKNGCDCEDKAAFGEYCDSKTKGMYYLDVDDEVNY</sequence>
<reference evidence="6 7" key="1">
    <citation type="submission" date="2015-12" db="EMBL/GenBank/DDBJ databases">
        <title>The genome of Folsomia candida.</title>
        <authorList>
            <person name="Faddeeva A."/>
            <person name="Derks M.F."/>
            <person name="Anvar Y."/>
            <person name="Smit S."/>
            <person name="Van Straalen N."/>
            <person name="Roelofs D."/>
        </authorList>
    </citation>
    <scope>NUCLEOTIDE SEQUENCE [LARGE SCALE GENOMIC DNA]</scope>
    <source>
        <strain evidence="6 7">VU population</strain>
        <tissue evidence="6">Whole body</tissue>
    </source>
</reference>
<comment type="subcellular location">
    <subcellularLocation>
        <location evidence="1">Secreted</location>
    </subcellularLocation>
</comment>
<proteinExistence type="inferred from homology"/>
<evidence type="ECO:0000313" key="7">
    <source>
        <dbReference type="Proteomes" id="UP000198287"/>
    </source>
</evidence>
<evidence type="ECO:0000313" key="6">
    <source>
        <dbReference type="EMBL" id="OXA53318.1"/>
    </source>
</evidence>
<dbReference type="OMA" id="CHELCEF"/>
<dbReference type="SUPFAM" id="SSF53474">
    <property type="entry name" value="alpha/beta-Hydrolases"/>
    <property type="match status" value="1"/>
</dbReference>
<evidence type="ECO:0000256" key="4">
    <source>
        <dbReference type="RuleBase" id="RU004262"/>
    </source>
</evidence>
<dbReference type="AlphaFoldDB" id="A0A226E7J2"/>
<dbReference type="GO" id="GO:0016042">
    <property type="term" value="P:lipid catabolic process"/>
    <property type="evidence" value="ECO:0007669"/>
    <property type="project" value="TreeGrafter"/>
</dbReference>
<evidence type="ECO:0000259" key="5">
    <source>
        <dbReference type="Pfam" id="PF00151"/>
    </source>
</evidence>
<name>A0A226E7J2_FOLCA</name>
<comment type="similarity">
    <text evidence="2 4">Belongs to the AB hydrolase superfamily. Lipase family.</text>
</comment>
<gene>
    <name evidence="6" type="ORF">Fcan01_12397</name>
</gene>
<evidence type="ECO:0000256" key="3">
    <source>
        <dbReference type="ARBA" id="ARBA00022525"/>
    </source>
</evidence>
<dbReference type="InterPro" id="IPR013818">
    <property type="entry name" value="Lipase"/>
</dbReference>
<organism evidence="6 7">
    <name type="scientific">Folsomia candida</name>
    <name type="common">Springtail</name>
    <dbReference type="NCBI Taxonomy" id="158441"/>
    <lineage>
        <taxon>Eukaryota</taxon>
        <taxon>Metazoa</taxon>
        <taxon>Ecdysozoa</taxon>
        <taxon>Arthropoda</taxon>
        <taxon>Hexapoda</taxon>
        <taxon>Collembola</taxon>
        <taxon>Entomobryomorpha</taxon>
        <taxon>Isotomoidea</taxon>
        <taxon>Isotomidae</taxon>
        <taxon>Proisotominae</taxon>
        <taxon>Folsomia</taxon>
    </lineage>
</organism>
<keyword evidence="3" id="KW-0964">Secreted</keyword>
<dbReference type="GO" id="GO:0005615">
    <property type="term" value="C:extracellular space"/>
    <property type="evidence" value="ECO:0007669"/>
    <property type="project" value="TreeGrafter"/>
</dbReference>
<dbReference type="InterPro" id="IPR029058">
    <property type="entry name" value="AB_hydrolase_fold"/>
</dbReference>
<dbReference type="Pfam" id="PF00151">
    <property type="entry name" value="Lipase"/>
    <property type="match status" value="2"/>
</dbReference>
<protein>
    <submittedName>
        <fullName evidence="6">Endothelial lipase</fullName>
    </submittedName>
</protein>
<dbReference type="InterPro" id="IPR000734">
    <property type="entry name" value="TAG_lipase"/>
</dbReference>
<feature type="domain" description="Lipase" evidence="5">
    <location>
        <begin position="163"/>
        <end position="346"/>
    </location>
</feature>
<evidence type="ECO:0000256" key="1">
    <source>
        <dbReference type="ARBA" id="ARBA00004613"/>
    </source>
</evidence>
<feature type="domain" description="Lipase" evidence="5">
    <location>
        <begin position="354"/>
        <end position="462"/>
    </location>
</feature>
<dbReference type="STRING" id="158441.A0A226E7J2"/>
<evidence type="ECO:0000256" key="2">
    <source>
        <dbReference type="ARBA" id="ARBA00010701"/>
    </source>
</evidence>
<dbReference type="Proteomes" id="UP000198287">
    <property type="component" value="Unassembled WGS sequence"/>
</dbReference>
<dbReference type="GO" id="GO:0016298">
    <property type="term" value="F:lipase activity"/>
    <property type="evidence" value="ECO:0007669"/>
    <property type="project" value="InterPro"/>
</dbReference>
<dbReference type="Gene3D" id="3.40.50.1820">
    <property type="entry name" value="alpha/beta hydrolase"/>
    <property type="match status" value="2"/>
</dbReference>
<dbReference type="EMBL" id="LNIX01000006">
    <property type="protein sequence ID" value="OXA53318.1"/>
    <property type="molecule type" value="Genomic_DNA"/>
</dbReference>
<comment type="caution">
    <text evidence="6">The sequence shown here is derived from an EMBL/GenBank/DDBJ whole genome shotgun (WGS) entry which is preliminary data.</text>
</comment>
<dbReference type="PANTHER" id="PTHR11610">
    <property type="entry name" value="LIPASE"/>
    <property type="match status" value="1"/>
</dbReference>
<keyword evidence="7" id="KW-1185">Reference proteome</keyword>
<dbReference type="OrthoDB" id="199913at2759"/>